<dbReference type="STRING" id="2756.BFR44_02665"/>
<evidence type="ECO:0000256" key="6">
    <source>
        <dbReference type="ARBA" id="ARBA00023160"/>
    </source>
</evidence>
<evidence type="ECO:0000259" key="7">
    <source>
        <dbReference type="PROSITE" id="PS50075"/>
    </source>
</evidence>
<dbReference type="PANTHER" id="PTHR20863">
    <property type="entry name" value="ACYL CARRIER PROTEIN"/>
    <property type="match status" value="1"/>
</dbReference>
<evidence type="ECO:0000256" key="4">
    <source>
        <dbReference type="ARBA" id="ARBA00022832"/>
    </source>
</evidence>
<dbReference type="GO" id="GO:0005829">
    <property type="term" value="C:cytosol"/>
    <property type="evidence" value="ECO:0007669"/>
    <property type="project" value="TreeGrafter"/>
</dbReference>
<dbReference type="RefSeq" id="WP_069125993.1">
    <property type="nucleotide sequence ID" value="NZ_CP023483.1"/>
</dbReference>
<dbReference type="PROSITE" id="PS50075">
    <property type="entry name" value="CARRIER"/>
    <property type="match status" value="1"/>
</dbReference>
<keyword evidence="1" id="KW-0596">Phosphopantetheine</keyword>
<evidence type="ECO:0000256" key="2">
    <source>
        <dbReference type="ARBA" id="ARBA00022516"/>
    </source>
</evidence>
<gene>
    <name evidence="8" type="ORF">CNY62_00680</name>
</gene>
<keyword evidence="6" id="KW-0275">Fatty acid biosynthesis</keyword>
<dbReference type="GO" id="GO:0009245">
    <property type="term" value="P:lipid A biosynthetic process"/>
    <property type="evidence" value="ECO:0007669"/>
    <property type="project" value="TreeGrafter"/>
</dbReference>
<dbReference type="InterPro" id="IPR036736">
    <property type="entry name" value="ACP-like_sf"/>
</dbReference>
<keyword evidence="2" id="KW-0444">Lipid biosynthesis</keyword>
<dbReference type="EMBL" id="CP023483">
    <property type="protein sequence ID" value="ATF25008.1"/>
    <property type="molecule type" value="Genomic_DNA"/>
</dbReference>
<evidence type="ECO:0000313" key="8">
    <source>
        <dbReference type="EMBL" id="ATF25008.1"/>
    </source>
</evidence>
<organism evidence="8 9">
    <name type="scientific">Brochothrix thermosphacta</name>
    <name type="common">Microbacterium thermosphactum</name>
    <dbReference type="NCBI Taxonomy" id="2756"/>
    <lineage>
        <taxon>Bacteria</taxon>
        <taxon>Bacillati</taxon>
        <taxon>Bacillota</taxon>
        <taxon>Bacilli</taxon>
        <taxon>Bacillales</taxon>
        <taxon>Listeriaceae</taxon>
        <taxon>Brochothrix</taxon>
    </lineage>
</organism>
<dbReference type="InterPro" id="IPR003231">
    <property type="entry name" value="ACP"/>
</dbReference>
<keyword evidence="9" id="KW-1185">Reference proteome</keyword>
<dbReference type="InterPro" id="IPR009081">
    <property type="entry name" value="PP-bd_ACP"/>
</dbReference>
<feature type="domain" description="Carrier" evidence="7">
    <location>
        <begin position="1"/>
        <end position="74"/>
    </location>
</feature>
<dbReference type="PANTHER" id="PTHR20863:SF76">
    <property type="entry name" value="CARRIER DOMAIN-CONTAINING PROTEIN"/>
    <property type="match status" value="1"/>
</dbReference>
<keyword evidence="3" id="KW-0597">Phosphoprotein</keyword>
<dbReference type="SUPFAM" id="SSF47336">
    <property type="entry name" value="ACP-like"/>
    <property type="match status" value="1"/>
</dbReference>
<evidence type="ECO:0000256" key="1">
    <source>
        <dbReference type="ARBA" id="ARBA00022450"/>
    </source>
</evidence>
<dbReference type="Gene3D" id="1.10.1200.10">
    <property type="entry name" value="ACP-like"/>
    <property type="match status" value="1"/>
</dbReference>
<sequence>MENEIKQIISDVSKVAMTEVHEDAELGNDLAIDSLDLLDVVTELEKKYQIDIPAEDMTDFITVKDIITAVQNTVKSNE</sequence>
<evidence type="ECO:0000256" key="5">
    <source>
        <dbReference type="ARBA" id="ARBA00023098"/>
    </source>
</evidence>
<dbReference type="OrthoDB" id="9804551at2"/>
<name>A0A1D2LSK6_BROTH</name>
<accession>A0A1D2LSK6</accession>
<evidence type="ECO:0000256" key="3">
    <source>
        <dbReference type="ARBA" id="ARBA00022553"/>
    </source>
</evidence>
<dbReference type="GO" id="GO:0000035">
    <property type="term" value="F:acyl binding"/>
    <property type="evidence" value="ECO:0007669"/>
    <property type="project" value="TreeGrafter"/>
</dbReference>
<dbReference type="AlphaFoldDB" id="A0A1D2LSK6"/>
<dbReference type="KEGG" id="bths:CNY62_00680"/>
<dbReference type="GO" id="GO:0000036">
    <property type="term" value="F:acyl carrier activity"/>
    <property type="evidence" value="ECO:0007669"/>
    <property type="project" value="TreeGrafter"/>
</dbReference>
<dbReference type="GO" id="GO:0016020">
    <property type="term" value="C:membrane"/>
    <property type="evidence" value="ECO:0007669"/>
    <property type="project" value="GOC"/>
</dbReference>
<keyword evidence="5" id="KW-0443">Lipid metabolism</keyword>
<dbReference type="Pfam" id="PF00550">
    <property type="entry name" value="PP-binding"/>
    <property type="match status" value="1"/>
</dbReference>
<dbReference type="Proteomes" id="UP000243591">
    <property type="component" value="Chromosome"/>
</dbReference>
<reference evidence="8 9" key="1">
    <citation type="submission" date="2017-09" db="EMBL/GenBank/DDBJ databases">
        <title>Complete Genome Sequences of Two Strains of the Meat Spoilage Bacterium Brochothrix thermosphacta Isolated from Ground Chicken.</title>
        <authorList>
            <person name="Paoli G.C."/>
            <person name="Wijey C."/>
            <person name="Chen C.-Y."/>
            <person name="Nguyen L."/>
            <person name="Yan X."/>
            <person name="Irwin P.L."/>
        </authorList>
    </citation>
    <scope>NUCLEOTIDE SEQUENCE [LARGE SCALE GENOMIC DNA]</scope>
    <source>
        <strain evidence="8 9">BI</strain>
    </source>
</reference>
<proteinExistence type="predicted"/>
<protein>
    <submittedName>
        <fullName evidence="8">Acyl carrier protein</fullName>
    </submittedName>
</protein>
<keyword evidence="4" id="KW-0276">Fatty acid metabolism</keyword>
<evidence type="ECO:0000313" key="9">
    <source>
        <dbReference type="Proteomes" id="UP000243591"/>
    </source>
</evidence>